<evidence type="ECO:0000256" key="7">
    <source>
        <dbReference type="ARBA" id="ARBA00023303"/>
    </source>
</evidence>
<dbReference type="GO" id="GO:1902495">
    <property type="term" value="C:transmembrane transporter complex"/>
    <property type="evidence" value="ECO:0007669"/>
    <property type="project" value="TreeGrafter"/>
</dbReference>
<feature type="repeat" description="ANK" evidence="8">
    <location>
        <begin position="437"/>
        <end position="469"/>
    </location>
</feature>
<gene>
    <name evidence="10" type="ORF">ALECFALPRED_007888</name>
</gene>
<dbReference type="SUPFAM" id="SSF48403">
    <property type="entry name" value="Ankyrin repeat"/>
    <property type="match status" value="1"/>
</dbReference>
<feature type="repeat" description="ANK" evidence="8">
    <location>
        <begin position="400"/>
        <end position="425"/>
    </location>
</feature>
<dbReference type="Gene3D" id="1.25.40.20">
    <property type="entry name" value="Ankyrin repeat-containing domain"/>
    <property type="match status" value="3"/>
</dbReference>
<evidence type="ECO:0000256" key="9">
    <source>
        <dbReference type="SAM" id="MobiDB-lite"/>
    </source>
</evidence>
<dbReference type="GO" id="GO:0022857">
    <property type="term" value="F:transmembrane transporter activity"/>
    <property type="evidence" value="ECO:0007669"/>
    <property type="project" value="TreeGrafter"/>
</dbReference>
<dbReference type="SMART" id="SM00248">
    <property type="entry name" value="ANK"/>
    <property type="match status" value="9"/>
</dbReference>
<evidence type="ECO:0000256" key="4">
    <source>
        <dbReference type="ARBA" id="ARBA00023043"/>
    </source>
</evidence>
<keyword evidence="5" id="KW-0406">Ion transport</keyword>
<organism evidence="10 11">
    <name type="scientific">Alectoria fallacina</name>
    <dbReference type="NCBI Taxonomy" id="1903189"/>
    <lineage>
        <taxon>Eukaryota</taxon>
        <taxon>Fungi</taxon>
        <taxon>Dikarya</taxon>
        <taxon>Ascomycota</taxon>
        <taxon>Pezizomycotina</taxon>
        <taxon>Lecanoromycetes</taxon>
        <taxon>OSLEUM clade</taxon>
        <taxon>Lecanoromycetidae</taxon>
        <taxon>Lecanorales</taxon>
        <taxon>Lecanorineae</taxon>
        <taxon>Parmeliaceae</taxon>
        <taxon>Alectoria</taxon>
    </lineage>
</organism>
<feature type="compositionally biased region" description="Low complexity" evidence="9">
    <location>
        <begin position="9"/>
        <end position="19"/>
    </location>
</feature>
<feature type="repeat" description="ANK" evidence="8">
    <location>
        <begin position="233"/>
        <end position="265"/>
    </location>
</feature>
<feature type="repeat" description="ANK" evidence="8">
    <location>
        <begin position="299"/>
        <end position="333"/>
    </location>
</feature>
<accession>A0A8H3EUW5</accession>
<evidence type="ECO:0000256" key="8">
    <source>
        <dbReference type="PROSITE-ProRule" id="PRU00023"/>
    </source>
</evidence>
<dbReference type="InterPro" id="IPR052076">
    <property type="entry name" value="TRP_cation_channel"/>
</dbReference>
<dbReference type="AlphaFoldDB" id="A0A8H3EUW5"/>
<dbReference type="Pfam" id="PF12796">
    <property type="entry name" value="Ank_2"/>
    <property type="match status" value="2"/>
</dbReference>
<keyword evidence="1" id="KW-0813">Transport</keyword>
<sequence length="588" mass="64945">MRTKHEESSTTSATRTSNSPGLTTTTVSISPPARSEIRCLQDLEDLRQLFTSYPGPFMRRNDDPNVEIANALDKALSAVVQETMVWAQQHEADGRYRDAEYLFRRASSNESISADSLDPYQNEHVLPTLVSLYEKMGDCPAAEIAQEALLTRLFATNSTQTSDAQTRAVCAYSNMLFNFGKRIHDLNPDYLIVSPSYIDSFDAYRAAVLDIIPLNEILLEQVLCPIGPYEKKEGDPLLHIAAKGNAVNLARRLIEMGADINSRDPNSRTPLHIAAEHAKVTMIELLLANHADIQAVDNSNRTPLHAALEWGKPAQAVVTILINAKVEVNAMDLLGTTALVIAIERDLPAMARLLLEQGADVEGSAHFRETPLFTAVRQEREWATKLLLENGADLTGMNAYGETALFVAVVGAHESIIQILLDHGAMTKITVDQQNHHEETVLNRAVRAGSTSITEMLLKAGADISARDSNGYTALHQAIEGGREAHEHTVRLLLSRCAPLDAVNCLGYTIFHVAVMYRRVEMIQILVHNIRPEILLTTLQTKDSLDRTPLDVARALAKKRKNSSVERSVSCLLENTLELSRPLLKIMT</sequence>
<keyword evidence="11" id="KW-1185">Reference proteome</keyword>
<evidence type="ECO:0000256" key="1">
    <source>
        <dbReference type="ARBA" id="ARBA00022448"/>
    </source>
</evidence>
<feature type="compositionally biased region" description="Polar residues" evidence="9">
    <location>
        <begin position="20"/>
        <end position="29"/>
    </location>
</feature>
<keyword evidence="6" id="KW-0325">Glycoprotein</keyword>
<reference evidence="10" key="1">
    <citation type="submission" date="2021-03" db="EMBL/GenBank/DDBJ databases">
        <authorList>
            <person name="Tagirdzhanova G."/>
        </authorList>
    </citation>
    <scope>NUCLEOTIDE SEQUENCE</scope>
</reference>
<comment type="caution">
    <text evidence="10">The sequence shown here is derived from an EMBL/GenBank/DDBJ whole genome shotgun (WGS) entry which is preliminary data.</text>
</comment>
<keyword evidence="2" id="KW-0716">Sensory transduction</keyword>
<feature type="region of interest" description="Disordered" evidence="9">
    <location>
        <begin position="1"/>
        <end position="30"/>
    </location>
</feature>
<evidence type="ECO:0000256" key="3">
    <source>
        <dbReference type="ARBA" id="ARBA00022737"/>
    </source>
</evidence>
<dbReference type="PRINTS" id="PR01415">
    <property type="entry name" value="ANKYRIN"/>
</dbReference>
<dbReference type="OrthoDB" id="20872at2759"/>
<keyword evidence="3" id="KW-0677">Repeat</keyword>
<evidence type="ECO:0000256" key="6">
    <source>
        <dbReference type="ARBA" id="ARBA00023180"/>
    </source>
</evidence>
<dbReference type="PANTHER" id="PTHR47143">
    <property type="entry name" value="TRANSIENT RECEPTOR POTENTIAL CATION CHANNEL PROTEIN PAINLESS"/>
    <property type="match status" value="1"/>
</dbReference>
<feature type="repeat" description="ANK" evidence="8">
    <location>
        <begin position="334"/>
        <end position="366"/>
    </location>
</feature>
<proteinExistence type="predicted"/>
<dbReference type="Pfam" id="PF13637">
    <property type="entry name" value="Ank_4"/>
    <property type="match status" value="1"/>
</dbReference>
<feature type="repeat" description="ANK" evidence="8">
    <location>
        <begin position="470"/>
        <end position="505"/>
    </location>
</feature>
<name>A0A8H3EUW5_9LECA</name>
<dbReference type="GO" id="GO:0034220">
    <property type="term" value="P:monoatomic ion transmembrane transport"/>
    <property type="evidence" value="ECO:0007669"/>
    <property type="project" value="UniProtKB-KW"/>
</dbReference>
<dbReference type="Pfam" id="PF00023">
    <property type="entry name" value="Ank"/>
    <property type="match status" value="1"/>
</dbReference>
<feature type="repeat" description="ANK" evidence="8">
    <location>
        <begin position="266"/>
        <end position="298"/>
    </location>
</feature>
<dbReference type="InterPro" id="IPR036770">
    <property type="entry name" value="Ankyrin_rpt-contain_sf"/>
</dbReference>
<dbReference type="Proteomes" id="UP000664203">
    <property type="component" value="Unassembled WGS sequence"/>
</dbReference>
<evidence type="ECO:0000313" key="11">
    <source>
        <dbReference type="Proteomes" id="UP000664203"/>
    </source>
</evidence>
<dbReference type="InterPro" id="IPR002110">
    <property type="entry name" value="Ankyrin_rpt"/>
</dbReference>
<dbReference type="PROSITE" id="PS50297">
    <property type="entry name" value="ANK_REP_REGION"/>
    <property type="match status" value="7"/>
</dbReference>
<dbReference type="PROSITE" id="PS50088">
    <property type="entry name" value="ANK_REPEAT"/>
    <property type="match status" value="8"/>
</dbReference>
<keyword evidence="4 8" id="KW-0040">ANK repeat</keyword>
<protein>
    <submittedName>
        <fullName evidence="10">Uncharacterized protein</fullName>
    </submittedName>
</protein>
<evidence type="ECO:0000256" key="5">
    <source>
        <dbReference type="ARBA" id="ARBA00023065"/>
    </source>
</evidence>
<feature type="repeat" description="ANK" evidence="8">
    <location>
        <begin position="367"/>
        <end position="399"/>
    </location>
</feature>
<dbReference type="EMBL" id="CAJPDR010000053">
    <property type="protein sequence ID" value="CAF9912153.1"/>
    <property type="molecule type" value="Genomic_DNA"/>
</dbReference>
<keyword evidence="7" id="KW-0407">Ion channel</keyword>
<evidence type="ECO:0000256" key="2">
    <source>
        <dbReference type="ARBA" id="ARBA00022606"/>
    </source>
</evidence>
<evidence type="ECO:0000313" key="10">
    <source>
        <dbReference type="EMBL" id="CAF9912153.1"/>
    </source>
</evidence>
<dbReference type="PANTHER" id="PTHR47143:SF1">
    <property type="entry name" value="ION_TRANS DOMAIN-CONTAINING PROTEIN"/>
    <property type="match status" value="1"/>
</dbReference>